<accession>A0AAE8HEE1</accession>
<name>A0AAE8HEE1_9PSED</name>
<evidence type="ECO:0000313" key="1">
    <source>
        <dbReference type="EMBL" id="SDV12023.1"/>
    </source>
</evidence>
<dbReference type="RefSeq" id="WP_034137303.1">
    <property type="nucleotide sequence ID" value="NZ_BAAAEG010000001.1"/>
</dbReference>
<organism evidence="1 2">
    <name type="scientific">Pseudomonas rhodesiae</name>
    <dbReference type="NCBI Taxonomy" id="76760"/>
    <lineage>
        <taxon>Bacteria</taxon>
        <taxon>Pseudomonadati</taxon>
        <taxon>Pseudomonadota</taxon>
        <taxon>Gammaproteobacteria</taxon>
        <taxon>Pseudomonadales</taxon>
        <taxon>Pseudomonadaceae</taxon>
        <taxon>Pseudomonas</taxon>
    </lineage>
</organism>
<reference evidence="1 2" key="1">
    <citation type="submission" date="2016-10" db="EMBL/GenBank/DDBJ databases">
        <authorList>
            <person name="Varghese N."/>
            <person name="Submissions S."/>
        </authorList>
    </citation>
    <scope>NUCLEOTIDE SEQUENCE [LARGE SCALE GENOMIC DNA]</scope>
    <source>
        <strain evidence="1 2">BS2777</strain>
    </source>
</reference>
<dbReference type="AlphaFoldDB" id="A0AAE8HEE1"/>
<proteinExistence type="predicted"/>
<evidence type="ECO:0000313" key="2">
    <source>
        <dbReference type="Proteomes" id="UP000182085"/>
    </source>
</evidence>
<dbReference type="EMBL" id="LT629801">
    <property type="protein sequence ID" value="SDV12023.1"/>
    <property type="molecule type" value="Genomic_DNA"/>
</dbReference>
<sequence>MSFGKDIGEILTSGDRFEANLIIDHGEPVPIKFDHLELESYIKGLQLRIRLGIEDNPGSKNELTLEADKGELKAPMTYPIGSGQFIRAHFGLDGYVEYLPSSYWGSLTVNRLETDEANNKTSMDLSFSIGWKATDGRELEVDCSKLEISQ</sequence>
<gene>
    <name evidence="1" type="ORF">SAMN04490209_3558</name>
</gene>
<keyword evidence="2" id="KW-1185">Reference proteome</keyword>
<dbReference type="Proteomes" id="UP000182085">
    <property type="component" value="Chromosome I"/>
</dbReference>
<protein>
    <submittedName>
        <fullName evidence="1">Uncharacterized protein</fullName>
    </submittedName>
</protein>